<dbReference type="EMBL" id="SZYD01002555">
    <property type="protein sequence ID" value="KAC9410949.1"/>
    <property type="molecule type" value="Genomic_DNA"/>
</dbReference>
<keyword evidence="8" id="KW-1185">Reference proteome</keyword>
<name>A0A5N6LA75_9ASTR</name>
<gene>
    <name evidence="7" type="ORF">E3N88_45886</name>
</gene>
<evidence type="ECO:0000313" key="8">
    <source>
        <dbReference type="Proteomes" id="UP000326396"/>
    </source>
</evidence>
<comment type="similarity">
    <text evidence="1">Belongs to the methyltransferase superfamily. Type-7 methyltransferase family.</text>
</comment>
<evidence type="ECO:0000256" key="5">
    <source>
        <dbReference type="ARBA" id="ARBA00022842"/>
    </source>
</evidence>
<dbReference type="GO" id="GO:0046872">
    <property type="term" value="F:metal ion binding"/>
    <property type="evidence" value="ECO:0007669"/>
    <property type="project" value="UniProtKB-KW"/>
</dbReference>
<dbReference type="InterPro" id="IPR005299">
    <property type="entry name" value="MeTrfase_7"/>
</dbReference>
<evidence type="ECO:0000313" key="7">
    <source>
        <dbReference type="EMBL" id="KAC9410949.1"/>
    </source>
</evidence>
<dbReference type="Gene3D" id="3.40.50.150">
    <property type="entry name" value="Vaccinia Virus protein VP39"/>
    <property type="match status" value="1"/>
</dbReference>
<dbReference type="GO" id="GO:0032259">
    <property type="term" value="P:methylation"/>
    <property type="evidence" value="ECO:0007669"/>
    <property type="project" value="UniProtKB-KW"/>
</dbReference>
<organism evidence="7 8">
    <name type="scientific">Mikania micrantha</name>
    <name type="common">bitter vine</name>
    <dbReference type="NCBI Taxonomy" id="192012"/>
    <lineage>
        <taxon>Eukaryota</taxon>
        <taxon>Viridiplantae</taxon>
        <taxon>Streptophyta</taxon>
        <taxon>Embryophyta</taxon>
        <taxon>Tracheophyta</taxon>
        <taxon>Spermatophyta</taxon>
        <taxon>Magnoliopsida</taxon>
        <taxon>eudicotyledons</taxon>
        <taxon>Gunneridae</taxon>
        <taxon>Pentapetalae</taxon>
        <taxon>asterids</taxon>
        <taxon>campanulids</taxon>
        <taxon>Asterales</taxon>
        <taxon>Asteraceae</taxon>
        <taxon>Asteroideae</taxon>
        <taxon>Heliantheae alliance</taxon>
        <taxon>Eupatorieae</taxon>
        <taxon>Mikania</taxon>
    </lineage>
</organism>
<dbReference type="Pfam" id="PF03492">
    <property type="entry name" value="Methyltransf_7"/>
    <property type="match status" value="1"/>
</dbReference>
<evidence type="ECO:0000256" key="2">
    <source>
        <dbReference type="ARBA" id="ARBA00022603"/>
    </source>
</evidence>
<reference evidence="7 8" key="1">
    <citation type="submission" date="2019-05" db="EMBL/GenBank/DDBJ databases">
        <title>Mikania micrantha, genome provides insights into the molecular mechanism of rapid growth.</title>
        <authorList>
            <person name="Liu B."/>
        </authorList>
    </citation>
    <scope>NUCLEOTIDE SEQUENCE [LARGE SCALE GENOMIC DNA]</scope>
    <source>
        <strain evidence="7">NLD-2019</strain>
        <tissue evidence="7">Leaf</tissue>
    </source>
</reference>
<keyword evidence="3" id="KW-0808">Transferase</keyword>
<accession>A0A5N6LA75</accession>
<dbReference type="InterPro" id="IPR042086">
    <property type="entry name" value="MeTrfase_capping"/>
</dbReference>
<sequence>MGMANQDAFFHHCFVIADLGCSSGINTLSVASNIIDTIHELCQENNRKTPQFHVCLNDLFGNDFNNVFNFLPDFYKNLQRDKGEKFGPCFVSAVPGSFYEKLFPDESLHLVHSSYSIHWLSQVPKGLENNKLNIYMAITSPLDVLQAYGKQFHTDFTRFLQLRSTEILRDGCMFLTLRSRSSLDPTRDDSSCSSLDPTRDNSSSFWEFLTLSLLEMLKEGLVQESDINSFNLPFYFPHEDELRTIIEAEGSFSLNNMNTFELIWGQHDNDYINIDESKCEYTHNDGEDTANLIRAITEPLFASHFGNSIIDMLFKKCEKIAAKHLATKNTRHLSVVVSLTKK</sequence>
<evidence type="ECO:0000256" key="6">
    <source>
        <dbReference type="SAM" id="MobiDB-lite"/>
    </source>
</evidence>
<keyword evidence="4" id="KW-0479">Metal-binding</keyword>
<evidence type="ECO:0000256" key="3">
    <source>
        <dbReference type="ARBA" id="ARBA00022679"/>
    </source>
</evidence>
<dbReference type="Proteomes" id="UP000326396">
    <property type="component" value="Unassembled WGS sequence"/>
</dbReference>
<dbReference type="Gene3D" id="1.10.1200.270">
    <property type="entry name" value="Methyltransferase, alpha-helical capping domain"/>
    <property type="match status" value="1"/>
</dbReference>
<feature type="compositionally biased region" description="Polar residues" evidence="6">
    <location>
        <begin position="191"/>
        <end position="202"/>
    </location>
</feature>
<dbReference type="PANTHER" id="PTHR31009">
    <property type="entry name" value="S-ADENOSYL-L-METHIONINE:CARBOXYL METHYLTRANSFERASE FAMILY PROTEIN"/>
    <property type="match status" value="1"/>
</dbReference>
<dbReference type="GO" id="GO:0008168">
    <property type="term" value="F:methyltransferase activity"/>
    <property type="evidence" value="ECO:0007669"/>
    <property type="project" value="UniProtKB-KW"/>
</dbReference>
<proteinExistence type="inferred from homology"/>
<keyword evidence="5" id="KW-0460">Magnesium</keyword>
<evidence type="ECO:0000256" key="4">
    <source>
        <dbReference type="ARBA" id="ARBA00022723"/>
    </source>
</evidence>
<protein>
    <submittedName>
        <fullName evidence="7">Uncharacterized protein</fullName>
    </submittedName>
</protein>
<keyword evidence="2" id="KW-0489">Methyltransferase</keyword>
<dbReference type="AlphaFoldDB" id="A0A5N6LA75"/>
<dbReference type="OrthoDB" id="1523883at2759"/>
<feature type="region of interest" description="Disordered" evidence="6">
    <location>
        <begin position="181"/>
        <end position="202"/>
    </location>
</feature>
<evidence type="ECO:0000256" key="1">
    <source>
        <dbReference type="ARBA" id="ARBA00007967"/>
    </source>
</evidence>
<comment type="caution">
    <text evidence="7">The sequence shown here is derived from an EMBL/GenBank/DDBJ whole genome shotgun (WGS) entry which is preliminary data.</text>
</comment>
<dbReference type="InterPro" id="IPR029063">
    <property type="entry name" value="SAM-dependent_MTases_sf"/>
</dbReference>
<dbReference type="SUPFAM" id="SSF53335">
    <property type="entry name" value="S-adenosyl-L-methionine-dependent methyltransferases"/>
    <property type="match status" value="1"/>
</dbReference>